<reference evidence="1" key="1">
    <citation type="submission" date="2021-04" db="EMBL/GenBank/DDBJ databases">
        <title>Genome sequence of Woronichinia naegeliana from Washington state freshwater lake bloom.</title>
        <authorList>
            <person name="Dreher T.W."/>
        </authorList>
    </citation>
    <scope>NUCLEOTIDE SEQUENCE</scope>
    <source>
        <strain evidence="1">WA131</strain>
    </source>
</reference>
<name>A0A977PW90_9CYAN</name>
<accession>A0A977PW90</accession>
<protein>
    <submittedName>
        <fullName evidence="1">Uncharacterized protein</fullName>
    </submittedName>
</protein>
<evidence type="ECO:0000313" key="1">
    <source>
        <dbReference type="EMBL" id="UXE61257.1"/>
    </source>
</evidence>
<gene>
    <name evidence="1" type="ORF">KA717_38775</name>
</gene>
<proteinExistence type="predicted"/>
<sequence length="315" mass="36670">MKRDKKAKTQKPDFSNLPIVEKKDKLDWQNFNLLENLLIFCTVPDRIAPPESGVSFRITKAQEKSVCLLFEIDRNPDPLITNQKLKRPDYLSLFIQDDLLLLTIIEMKGINKNSTERGIEQITTFRDILKRSIKKYCSSKLKFHLQGILLTPYNSTIPFFDINKEAKTGFIILPVQYSHRAELYSYISKINTQADLISKNQYVNQKITESGSFLIEELLAKRALDQRKQDDYYSQNFFLSKDRQNSYIDYLLPNNKDWITLFTSSEHKKIQLAYSGNDEQASENAIPKIQKELETLNLTNIVEIINRSLITKRSS</sequence>
<dbReference type="Proteomes" id="UP001065613">
    <property type="component" value="Chromosome"/>
</dbReference>
<organism evidence="1">
    <name type="scientific">Woronichinia naegeliana WA131</name>
    <dbReference type="NCBI Taxonomy" id="2824559"/>
    <lineage>
        <taxon>Bacteria</taxon>
        <taxon>Bacillati</taxon>
        <taxon>Cyanobacteriota</taxon>
        <taxon>Cyanophyceae</taxon>
        <taxon>Synechococcales</taxon>
        <taxon>Coelosphaeriaceae</taxon>
        <taxon>Woronichinia</taxon>
    </lineage>
</organism>
<dbReference type="KEGG" id="wna:KA717_38775"/>
<dbReference type="AlphaFoldDB" id="A0A977PW90"/>
<dbReference type="EMBL" id="CP073041">
    <property type="protein sequence ID" value="UXE61257.1"/>
    <property type="molecule type" value="Genomic_DNA"/>
</dbReference>